<dbReference type="InterPro" id="IPR036412">
    <property type="entry name" value="HAD-like_sf"/>
</dbReference>
<dbReference type="EMBL" id="JFJN01000109">
    <property type="protein sequence ID" value="EZH76974.1"/>
    <property type="molecule type" value="Genomic_DNA"/>
</dbReference>
<accession>A0ABN0S6F3</accession>
<evidence type="ECO:0000256" key="4">
    <source>
        <dbReference type="ARBA" id="ARBA00013078"/>
    </source>
</evidence>
<comment type="similarity">
    <text evidence="3">Belongs to the HAD-like hydrolase superfamily. CbbY/CbbZ/Gph/YieH family.</text>
</comment>
<dbReference type="SUPFAM" id="SSF56784">
    <property type="entry name" value="HAD-like"/>
    <property type="match status" value="1"/>
</dbReference>
<dbReference type="InterPro" id="IPR023214">
    <property type="entry name" value="HAD_sf"/>
</dbReference>
<protein>
    <recommendedName>
        <fullName evidence="4">phosphoglycolate phosphatase</fullName>
        <ecNumber evidence="4">3.1.3.18</ecNumber>
    </recommendedName>
</protein>
<keyword evidence="6" id="KW-0119">Carbohydrate metabolism</keyword>
<comment type="caution">
    <text evidence="7">The sequence shown here is derived from an EMBL/GenBank/DDBJ whole genome shotgun (WGS) entry which is preliminary data.</text>
</comment>
<evidence type="ECO:0000256" key="5">
    <source>
        <dbReference type="ARBA" id="ARBA00022723"/>
    </source>
</evidence>
<dbReference type="PANTHER" id="PTHR43434:SF1">
    <property type="entry name" value="PHOSPHOGLYCOLATE PHOSPHATASE"/>
    <property type="match status" value="1"/>
</dbReference>
<dbReference type="RefSeq" id="WP_037004907.1">
    <property type="nucleotide sequence ID" value="NZ_JFJN01000109.1"/>
</dbReference>
<dbReference type="InterPro" id="IPR050155">
    <property type="entry name" value="HAD-like_hydrolase_sf"/>
</dbReference>
<evidence type="ECO:0000256" key="2">
    <source>
        <dbReference type="ARBA" id="ARBA00004818"/>
    </source>
</evidence>
<keyword evidence="8" id="KW-1185">Reference proteome</keyword>
<name>A0ABN0S6F3_9GAMM</name>
<evidence type="ECO:0000256" key="6">
    <source>
        <dbReference type="ARBA" id="ARBA00023277"/>
    </source>
</evidence>
<gene>
    <name evidence="7" type="ORF">AU05_01175</name>
</gene>
<keyword evidence="5" id="KW-0479">Metal-binding</keyword>
<evidence type="ECO:0000313" key="8">
    <source>
        <dbReference type="Proteomes" id="UP000023842"/>
    </source>
</evidence>
<dbReference type="Proteomes" id="UP000023842">
    <property type="component" value="Unassembled WGS sequence"/>
</dbReference>
<sequence>MPHTSPTALIFELSGCLVDFGARTLPVALQRLYPQRERPALANTVELALASILGAVPDTAQLQALQLTLSEVAGEHGELTPGAAQLLAALHGNGIPCAWLDALPADASLRLAEALPAAVEAVETGQTRCWPAPDSCWQALSQLGVERLDGCIVVSGNPLLLQAGLNAGCWTIGLAACGPLCGYAPADWHALDVSAQERLRADATLQLYRLGVHSVIDHLGEIDASLEDIGIRRSKGEKP</sequence>
<organism evidence="7 8">
    <name type="scientific">Ectopseudomonas composti</name>
    <dbReference type="NCBI Taxonomy" id="658457"/>
    <lineage>
        <taxon>Bacteria</taxon>
        <taxon>Pseudomonadati</taxon>
        <taxon>Pseudomonadota</taxon>
        <taxon>Gammaproteobacteria</taxon>
        <taxon>Pseudomonadales</taxon>
        <taxon>Pseudomonadaceae</taxon>
        <taxon>Ectopseudomonas</taxon>
    </lineage>
</organism>
<reference evidence="8" key="1">
    <citation type="journal article" date="2014" name="Genome Announc.">
        <title>Draft Genome Sequence of the algae degrading bacterium Pseudomonas mendocina AD6.</title>
        <authorList>
            <person name="Barney B.M."/>
            <person name="Lenneman E.M."/>
        </authorList>
    </citation>
    <scope>NUCLEOTIDE SEQUENCE [LARGE SCALE GENOMIC DNA]</scope>
    <source>
        <strain evidence="8">AD6</strain>
    </source>
</reference>
<evidence type="ECO:0000256" key="1">
    <source>
        <dbReference type="ARBA" id="ARBA00000830"/>
    </source>
</evidence>
<dbReference type="EC" id="3.1.3.18" evidence="4"/>
<evidence type="ECO:0000256" key="3">
    <source>
        <dbReference type="ARBA" id="ARBA00006171"/>
    </source>
</evidence>
<comment type="pathway">
    <text evidence="2">Organic acid metabolism; glycolate biosynthesis; glycolate from 2-phosphoglycolate: step 1/1.</text>
</comment>
<comment type="catalytic activity">
    <reaction evidence="1">
        <text>2-phosphoglycolate + H2O = glycolate + phosphate</text>
        <dbReference type="Rhea" id="RHEA:14369"/>
        <dbReference type="ChEBI" id="CHEBI:15377"/>
        <dbReference type="ChEBI" id="CHEBI:29805"/>
        <dbReference type="ChEBI" id="CHEBI:43474"/>
        <dbReference type="ChEBI" id="CHEBI:58033"/>
        <dbReference type="EC" id="3.1.3.18"/>
    </reaction>
</comment>
<proteinExistence type="inferred from homology"/>
<dbReference type="Gene3D" id="3.40.50.1000">
    <property type="entry name" value="HAD superfamily/HAD-like"/>
    <property type="match status" value="1"/>
</dbReference>
<evidence type="ECO:0000313" key="7">
    <source>
        <dbReference type="EMBL" id="EZH76974.1"/>
    </source>
</evidence>
<dbReference type="PANTHER" id="PTHR43434">
    <property type="entry name" value="PHOSPHOGLYCOLATE PHOSPHATASE"/>
    <property type="match status" value="1"/>
</dbReference>